<gene>
    <name evidence="15" type="primary">pip</name>
    <name evidence="15" type="ORF">MGMO_92c00050</name>
</gene>
<dbReference type="Proteomes" id="UP000017842">
    <property type="component" value="Unassembled WGS sequence"/>
</dbReference>
<dbReference type="eggNOG" id="COG0596">
    <property type="taxonomic scope" value="Bacteria"/>
</dbReference>
<feature type="active site" description="Proton donor" evidence="12">
    <location>
        <position position="293"/>
    </location>
</feature>
<proteinExistence type="inferred from homology"/>
<dbReference type="AlphaFoldDB" id="V5C4N0"/>
<feature type="active site" evidence="12">
    <location>
        <position position="265"/>
    </location>
</feature>
<dbReference type="Gene3D" id="3.40.50.1820">
    <property type="entry name" value="alpha/beta hydrolase"/>
    <property type="match status" value="1"/>
</dbReference>
<evidence type="ECO:0000256" key="10">
    <source>
        <dbReference type="ARBA" id="ARBA00029605"/>
    </source>
</evidence>
<keyword evidence="16" id="KW-1185">Reference proteome</keyword>
<dbReference type="EMBL" id="AYLO01000088">
    <property type="protein sequence ID" value="ESS71703.1"/>
    <property type="molecule type" value="Genomic_DNA"/>
</dbReference>
<evidence type="ECO:0000256" key="13">
    <source>
        <dbReference type="RuleBase" id="RU003421"/>
    </source>
</evidence>
<evidence type="ECO:0000259" key="14">
    <source>
        <dbReference type="Pfam" id="PF00561"/>
    </source>
</evidence>
<dbReference type="NCBIfam" id="TIGR01249">
    <property type="entry name" value="pro_imino_pep_1"/>
    <property type="match status" value="1"/>
</dbReference>
<dbReference type="STRING" id="1116472.MGMO_92c00050"/>
<dbReference type="GO" id="GO:0005737">
    <property type="term" value="C:cytoplasm"/>
    <property type="evidence" value="ECO:0007669"/>
    <property type="project" value="UniProtKB-SubCell"/>
</dbReference>
<evidence type="ECO:0000256" key="6">
    <source>
        <dbReference type="ARBA" id="ARBA00022438"/>
    </source>
</evidence>
<dbReference type="SUPFAM" id="SSF53474">
    <property type="entry name" value="alpha/beta-Hydrolases"/>
    <property type="match status" value="1"/>
</dbReference>
<evidence type="ECO:0000256" key="4">
    <source>
        <dbReference type="ARBA" id="ARBA00012568"/>
    </source>
</evidence>
<evidence type="ECO:0000313" key="15">
    <source>
        <dbReference type="EMBL" id="ESS71703.1"/>
    </source>
</evidence>
<dbReference type="InterPro" id="IPR002410">
    <property type="entry name" value="Peptidase_S33"/>
</dbReference>
<dbReference type="GO" id="GO:0006508">
    <property type="term" value="P:proteolysis"/>
    <property type="evidence" value="ECO:0007669"/>
    <property type="project" value="UniProtKB-KW"/>
</dbReference>
<comment type="subcellular location">
    <subcellularLocation>
        <location evidence="2 11">Cytoplasm</location>
    </subcellularLocation>
</comment>
<dbReference type="PANTHER" id="PTHR43722:SF1">
    <property type="entry name" value="PROLINE IMINOPEPTIDASE"/>
    <property type="match status" value="1"/>
</dbReference>
<comment type="similarity">
    <text evidence="3 11 13">Belongs to the peptidase S33 family.</text>
</comment>
<dbReference type="OrthoDB" id="9796770at2"/>
<dbReference type="InterPro" id="IPR005944">
    <property type="entry name" value="Pro_iminopeptidase"/>
</dbReference>
<dbReference type="PIRSF" id="PIRSF006431">
    <property type="entry name" value="Pept_S33"/>
    <property type="match status" value="1"/>
</dbReference>
<dbReference type="PANTHER" id="PTHR43722">
    <property type="entry name" value="PROLINE IMINOPEPTIDASE"/>
    <property type="match status" value="1"/>
</dbReference>
<evidence type="ECO:0000256" key="1">
    <source>
        <dbReference type="ARBA" id="ARBA00001585"/>
    </source>
</evidence>
<keyword evidence="7 11" id="KW-0963">Cytoplasm</keyword>
<accession>V5C4N0</accession>
<dbReference type="InterPro" id="IPR029058">
    <property type="entry name" value="AB_hydrolase_fold"/>
</dbReference>
<evidence type="ECO:0000256" key="2">
    <source>
        <dbReference type="ARBA" id="ARBA00004496"/>
    </source>
</evidence>
<evidence type="ECO:0000256" key="11">
    <source>
        <dbReference type="PIRNR" id="PIRNR006431"/>
    </source>
</evidence>
<keyword evidence="6 11" id="KW-0031">Aminopeptidase</keyword>
<dbReference type="RefSeq" id="WP_023495205.1">
    <property type="nucleotide sequence ID" value="NZ_AYLO01000088.1"/>
</dbReference>
<feature type="active site" description="Nucleophile" evidence="12">
    <location>
        <position position="110"/>
    </location>
</feature>
<dbReference type="EC" id="3.4.11.5" evidence="4 11"/>
<dbReference type="Pfam" id="PF00561">
    <property type="entry name" value="Abhydrolase_1"/>
    <property type="match status" value="1"/>
</dbReference>
<keyword evidence="8 11" id="KW-0645">Protease</keyword>
<sequence>MKNLYPEISPYRTFFLDTGSQHAVYVELSGNGDGIPVVFLHGGPCSGTKPDHRRFFNPGLYQIILFDQRGCGQSLPFGELAYNTTQDLIDDMERIRVRLGIKKWLVFGGSWGGALGLLYAQQHQDKVLGLIIRGVFLARQQDMEWFVTLGANRIYPEQWQCLVDCVPKDARNNLVGELWNAINGENTAIKAKVAKEWQAWNGQLAMGKAYQPQNPNEPVSDAMIEQVRMEIHYACHHYFIEENQVIENCGGLQNIPTTIIHGRYDLVCPMEAGLSLHHALPRAEFIVLPNAGHVAQHEEMIDALVSATDRFADLHAI</sequence>
<organism evidence="15 16">
    <name type="scientific">Methyloglobulus morosus KoM1</name>
    <dbReference type="NCBI Taxonomy" id="1116472"/>
    <lineage>
        <taxon>Bacteria</taxon>
        <taxon>Pseudomonadati</taxon>
        <taxon>Pseudomonadota</taxon>
        <taxon>Gammaproteobacteria</taxon>
        <taxon>Methylococcales</taxon>
        <taxon>Methylococcaceae</taxon>
        <taxon>Methyloglobulus</taxon>
    </lineage>
</organism>
<evidence type="ECO:0000256" key="3">
    <source>
        <dbReference type="ARBA" id="ARBA00010088"/>
    </source>
</evidence>
<comment type="caution">
    <text evidence="15">The sequence shown here is derived from an EMBL/GenBank/DDBJ whole genome shotgun (WGS) entry which is preliminary data.</text>
</comment>
<evidence type="ECO:0000313" key="16">
    <source>
        <dbReference type="Proteomes" id="UP000017842"/>
    </source>
</evidence>
<dbReference type="PRINTS" id="PR00793">
    <property type="entry name" value="PROAMNOPTASE"/>
</dbReference>
<dbReference type="InterPro" id="IPR000073">
    <property type="entry name" value="AB_hydrolase_1"/>
</dbReference>
<evidence type="ECO:0000256" key="8">
    <source>
        <dbReference type="ARBA" id="ARBA00022670"/>
    </source>
</evidence>
<protein>
    <recommendedName>
        <fullName evidence="5 11">Proline iminopeptidase</fullName>
        <shortName evidence="11">PIP</shortName>
        <ecNumber evidence="4 11">3.4.11.5</ecNumber>
    </recommendedName>
    <alternativeName>
        <fullName evidence="10 11">Prolyl aminopeptidase</fullName>
    </alternativeName>
</protein>
<name>V5C4N0_9GAMM</name>
<reference evidence="15 16" key="1">
    <citation type="journal article" date="2013" name="Genome Announc.">
        <title>Draft Genome Sequence of the Methanotrophic Gammaproteobacterium Methyloglobulus morosus DSM 22980 Strain KoM1.</title>
        <authorList>
            <person name="Poehlein A."/>
            <person name="Deutzmann J.S."/>
            <person name="Daniel R."/>
            <person name="Simeonova D.D."/>
        </authorList>
    </citation>
    <scope>NUCLEOTIDE SEQUENCE [LARGE SCALE GENOMIC DNA]</scope>
    <source>
        <strain evidence="15 16">KoM1</strain>
    </source>
</reference>
<feature type="domain" description="AB hydrolase-1" evidence="14">
    <location>
        <begin position="36"/>
        <end position="299"/>
    </location>
</feature>
<evidence type="ECO:0000256" key="5">
    <source>
        <dbReference type="ARBA" id="ARBA00021843"/>
    </source>
</evidence>
<comment type="catalytic activity">
    <reaction evidence="1 11 13">
        <text>Release of N-terminal proline from a peptide.</text>
        <dbReference type="EC" id="3.4.11.5"/>
    </reaction>
</comment>
<evidence type="ECO:0000256" key="12">
    <source>
        <dbReference type="PIRSR" id="PIRSR006431-1"/>
    </source>
</evidence>
<keyword evidence="9 11" id="KW-0378">Hydrolase</keyword>
<dbReference type="PATRIC" id="fig|1116472.3.peg.2494"/>
<dbReference type="GO" id="GO:0004177">
    <property type="term" value="F:aminopeptidase activity"/>
    <property type="evidence" value="ECO:0007669"/>
    <property type="project" value="UniProtKB-UniRule"/>
</dbReference>
<evidence type="ECO:0000256" key="7">
    <source>
        <dbReference type="ARBA" id="ARBA00022490"/>
    </source>
</evidence>
<evidence type="ECO:0000256" key="9">
    <source>
        <dbReference type="ARBA" id="ARBA00022801"/>
    </source>
</evidence>